<protein>
    <submittedName>
        <fullName evidence="8">AP-4 complex subunit beta, putative</fullName>
    </submittedName>
</protein>
<keyword evidence="5" id="KW-0472">Membrane</keyword>
<evidence type="ECO:0000256" key="3">
    <source>
        <dbReference type="ARBA" id="ARBA00022448"/>
    </source>
</evidence>
<feature type="region of interest" description="Disordered" evidence="6">
    <location>
        <begin position="650"/>
        <end position="674"/>
    </location>
</feature>
<organism evidence="8 9">
    <name type="scientific">Plasmodium ovale curtisi</name>
    <dbReference type="NCBI Taxonomy" id="864141"/>
    <lineage>
        <taxon>Eukaryota</taxon>
        <taxon>Sar</taxon>
        <taxon>Alveolata</taxon>
        <taxon>Apicomplexa</taxon>
        <taxon>Aconoidasida</taxon>
        <taxon>Haemosporida</taxon>
        <taxon>Plasmodiidae</taxon>
        <taxon>Plasmodium</taxon>
        <taxon>Plasmodium (Plasmodium)</taxon>
    </lineage>
</organism>
<gene>
    <name evidence="8" type="ORF">POVCU1_003040</name>
</gene>
<evidence type="ECO:0000256" key="2">
    <source>
        <dbReference type="ARBA" id="ARBA00006613"/>
    </source>
</evidence>
<dbReference type="GO" id="GO:0006886">
    <property type="term" value="P:intracellular protein transport"/>
    <property type="evidence" value="ECO:0007669"/>
    <property type="project" value="InterPro"/>
</dbReference>
<dbReference type="AlphaFoldDB" id="A0A1A8VKJ4"/>
<keyword evidence="4" id="KW-0653">Protein transport</keyword>
<dbReference type="InterPro" id="IPR015151">
    <property type="entry name" value="B-adaptin_app_sub_C"/>
</dbReference>
<dbReference type="SMART" id="SM01020">
    <property type="entry name" value="B2-adapt-app_C"/>
    <property type="match status" value="1"/>
</dbReference>
<evidence type="ECO:0000256" key="1">
    <source>
        <dbReference type="ARBA" id="ARBA00004308"/>
    </source>
</evidence>
<dbReference type="InterPro" id="IPR026739">
    <property type="entry name" value="AP_beta"/>
</dbReference>
<dbReference type="InterPro" id="IPR002553">
    <property type="entry name" value="Clathrin/coatomer_adapt-like_N"/>
</dbReference>
<dbReference type="InterPro" id="IPR011989">
    <property type="entry name" value="ARM-like"/>
</dbReference>
<dbReference type="GO" id="GO:0030131">
    <property type="term" value="C:clathrin adaptor complex"/>
    <property type="evidence" value="ECO:0007669"/>
    <property type="project" value="InterPro"/>
</dbReference>
<accession>A0A1A8VKJ4</accession>
<evidence type="ECO:0000313" key="8">
    <source>
        <dbReference type="EMBL" id="SBS80803.1"/>
    </source>
</evidence>
<dbReference type="InterPro" id="IPR016024">
    <property type="entry name" value="ARM-type_fold"/>
</dbReference>
<proteinExistence type="inferred from homology"/>
<keyword evidence="3" id="KW-0813">Transport</keyword>
<dbReference type="Gene3D" id="1.25.10.10">
    <property type="entry name" value="Leucine-rich Repeat Variant"/>
    <property type="match status" value="1"/>
</dbReference>
<dbReference type="GO" id="GO:0012505">
    <property type="term" value="C:endomembrane system"/>
    <property type="evidence" value="ECO:0007669"/>
    <property type="project" value="UniProtKB-SubCell"/>
</dbReference>
<evidence type="ECO:0000256" key="5">
    <source>
        <dbReference type="ARBA" id="ARBA00023136"/>
    </source>
</evidence>
<comment type="subcellular location">
    <subcellularLocation>
        <location evidence="1">Endomembrane system</location>
    </subcellularLocation>
</comment>
<comment type="similarity">
    <text evidence="2">Belongs to the adaptor complexes large subunit family.</text>
</comment>
<dbReference type="GO" id="GO:0016192">
    <property type="term" value="P:vesicle-mediated transport"/>
    <property type="evidence" value="ECO:0007669"/>
    <property type="project" value="InterPro"/>
</dbReference>
<dbReference type="PANTHER" id="PTHR11134">
    <property type="entry name" value="ADAPTOR COMPLEX SUBUNIT BETA FAMILY MEMBER"/>
    <property type="match status" value="1"/>
</dbReference>
<dbReference type="InterPro" id="IPR012295">
    <property type="entry name" value="TBP_dom_sf"/>
</dbReference>
<name>A0A1A8VKJ4_PLAOA</name>
<dbReference type="Proteomes" id="UP000078546">
    <property type="component" value="Unassembled WGS sequence"/>
</dbReference>
<evidence type="ECO:0000313" key="9">
    <source>
        <dbReference type="Proteomes" id="UP000078546"/>
    </source>
</evidence>
<feature type="compositionally biased region" description="Polar residues" evidence="6">
    <location>
        <begin position="654"/>
        <end position="674"/>
    </location>
</feature>
<feature type="domain" description="Beta-adaptin appendage C-terminal subdomain" evidence="7">
    <location>
        <begin position="805"/>
        <end position="919"/>
    </location>
</feature>
<evidence type="ECO:0000256" key="6">
    <source>
        <dbReference type="SAM" id="MobiDB-lite"/>
    </source>
</evidence>
<dbReference type="EMBL" id="FLQV01000066">
    <property type="protein sequence ID" value="SBS80803.1"/>
    <property type="molecule type" value="Genomic_DNA"/>
</dbReference>
<dbReference type="SUPFAM" id="SSF48371">
    <property type="entry name" value="ARM repeat"/>
    <property type="match status" value="1"/>
</dbReference>
<dbReference type="Pfam" id="PF01602">
    <property type="entry name" value="Adaptin_N"/>
    <property type="match status" value="1"/>
</dbReference>
<reference evidence="9" key="1">
    <citation type="submission" date="2016-05" db="EMBL/GenBank/DDBJ databases">
        <authorList>
            <person name="Naeem Raeece"/>
        </authorList>
    </citation>
    <scope>NUCLEOTIDE SEQUENCE [LARGE SCALE GENOMIC DNA]</scope>
</reference>
<sequence>MGKRSEINKLREVLRKLPQEKNDEKKREVLKKVIAYMTLGVDVSKLFPDIIMMSSTNDIIQKKMIYLYLNNYAETNSELSLLTINTLQKDSKDEDPIIRGLALRSFCNLRINNLFEYIEGPLFNGLNDKNSYVRRIAIISCIKLIKMNPHISIKNDVIKILKSKLLDKDSQCIINSVHALNEILIDEGGLKVNKEIIFNMLNKMSTFNEWGKCVVLNIVSTYIPENEDEMYDIMNILENHIRDFSSAVFLACLKCFLNFSVNDSNLQIKIFQRMKDPLLTLISTSSYEISYIVLLHTHLLLHEANKLNCDIFDYDYKHFFFRHNDLTYIKDIKLDILVSVASKVGKSLAHANNVVFIINELSEYISDESVEVAKKAIYSIGCIALKIPKSISRIVDLALSTFLPTNSTYICSAAIQMLANILRKYEEYTKVIIEEIIKHDNKIIDDVGIISYIWIVGEYCEHIENAPYILEEYVNLVDCSYLFMLELLTACMKVLYRRPAEMKIVLLTLFDNILKNYKYPELTDKMYFYYKMLSYNYEEAFNIIACKKKLVKNFCESNENILLDKLYTQFNTLSVLYKHPVNKYVEYSKICFGGTYDPGENCHSSCAASENDDNCTVREKYTALLKGSDHGNYNQPGRVYNSKQTGNGGCIGNNHGTRSSSSNINRGETSTGIGQKGNNNLLNIGEDILLIDNNHDGDNCDGGNRDGGNCDGGNRDGGNCDGGNRDGGNNDWDNRSCSGISADLSSYRQNGESSNAHTLLHNDSCKYDGSIGNYSSAYANEEKRKSHKHPDVPNPENFKKLKEILINAESINPEHYQEQWNILPEQNNEKIFLSKNYYNLELETIDELISKYNIVTLASGEIDQCLKFYMYSQFYTKQYIFIELIFNKEEYSINWVLKSQCENLDVVEKFTDHFRDIFIDYM</sequence>
<dbReference type="Gene3D" id="3.30.310.10">
    <property type="entry name" value="TATA-Binding Protein"/>
    <property type="match status" value="1"/>
</dbReference>
<evidence type="ECO:0000256" key="4">
    <source>
        <dbReference type="ARBA" id="ARBA00022927"/>
    </source>
</evidence>
<dbReference type="Pfam" id="PF09066">
    <property type="entry name" value="B2-adapt-app_C"/>
    <property type="match status" value="1"/>
</dbReference>
<evidence type="ECO:0000259" key="7">
    <source>
        <dbReference type="SMART" id="SM01020"/>
    </source>
</evidence>